<name>A0A9N9N2D5_9CUCU</name>
<organism evidence="3 4">
    <name type="scientific">Ceutorhynchus assimilis</name>
    <name type="common">cabbage seed weevil</name>
    <dbReference type="NCBI Taxonomy" id="467358"/>
    <lineage>
        <taxon>Eukaryota</taxon>
        <taxon>Metazoa</taxon>
        <taxon>Ecdysozoa</taxon>
        <taxon>Arthropoda</taxon>
        <taxon>Hexapoda</taxon>
        <taxon>Insecta</taxon>
        <taxon>Pterygota</taxon>
        <taxon>Neoptera</taxon>
        <taxon>Endopterygota</taxon>
        <taxon>Coleoptera</taxon>
        <taxon>Polyphaga</taxon>
        <taxon>Cucujiformia</taxon>
        <taxon>Curculionidae</taxon>
        <taxon>Ceutorhynchinae</taxon>
        <taxon>Ceutorhynchus</taxon>
    </lineage>
</organism>
<evidence type="ECO:0000313" key="4">
    <source>
        <dbReference type="Proteomes" id="UP001152799"/>
    </source>
</evidence>
<keyword evidence="1" id="KW-0175">Coiled coil</keyword>
<dbReference type="OrthoDB" id="10678161at2759"/>
<accession>A0A9N9N2D5</accession>
<feature type="coiled-coil region" evidence="1">
    <location>
        <begin position="227"/>
        <end position="254"/>
    </location>
</feature>
<feature type="coiled-coil region" evidence="1">
    <location>
        <begin position="400"/>
        <end position="477"/>
    </location>
</feature>
<feature type="region of interest" description="Disordered" evidence="2">
    <location>
        <begin position="578"/>
        <end position="657"/>
    </location>
</feature>
<feature type="coiled-coil region" evidence="1">
    <location>
        <begin position="301"/>
        <end position="374"/>
    </location>
</feature>
<evidence type="ECO:0000313" key="3">
    <source>
        <dbReference type="EMBL" id="CAG9772797.1"/>
    </source>
</evidence>
<feature type="region of interest" description="Disordered" evidence="2">
    <location>
        <begin position="1"/>
        <end position="22"/>
    </location>
</feature>
<protein>
    <submittedName>
        <fullName evidence="3">Uncharacterized protein</fullName>
    </submittedName>
</protein>
<dbReference type="AlphaFoldDB" id="A0A9N9N2D5"/>
<dbReference type="Proteomes" id="UP001152799">
    <property type="component" value="Chromosome 8"/>
</dbReference>
<gene>
    <name evidence="3" type="ORF">CEUTPL_LOCUS13200</name>
</gene>
<evidence type="ECO:0000256" key="1">
    <source>
        <dbReference type="SAM" id="Coils"/>
    </source>
</evidence>
<feature type="compositionally biased region" description="Basic and acidic residues" evidence="2">
    <location>
        <begin position="643"/>
        <end position="657"/>
    </location>
</feature>
<keyword evidence="4" id="KW-1185">Reference proteome</keyword>
<feature type="compositionally biased region" description="Low complexity" evidence="2">
    <location>
        <begin position="620"/>
        <end position="629"/>
    </location>
</feature>
<sequence>MDHKEIPSQTPSQAELTQTQQSTSDEIIIDKLQYNVSRDINMILTRNATEQAQSAERDQKLKMQSLRYEHKAVEAQTPTKQEIENALLELQRTEQTLYESVENKNNAMTFFIGTEALVEELDTQVSAFRSRKETALAKSDRFSKNVAKLKLMKLQHIESQKLIQELEMKKQELMCTPEPRIDQNLVEENLAIRKMIEEKKLALEKKRFEKAKMEDHKSKKLLLLIEIYKKGEENQQCEENLKKMEANFNDMAQKWPEQEQEIKTKIAIDEQKLYELGENIQSNEQTIKEVDQKASEIMQGVAEKQLKLTKLDQQLEDRQQDASTTKKQEFDIEKLNQEALNNEIQDIGNKKEELEMKKSDNAATQSNLNDKEAEMVAELLNEKAKLTLHQTKLLEKEDALKTLQMDIETEGSNIEELKSKEINLCKTLEEVKEKQRQFSIDYEQRYNDVSLKHKETLDALLKKMRTAEADIELTQAIVDGGLMELESLVKMNKDYDETIKVEAMKLNNQKRAVKDFEKNKLKPIEDSLKTKKALLKQKNDQKSTGKSKVPSAFDKLAEKTQSLDDQSPIIVIEKEENVENVTGRKSPGILKSPYRIRKPTVPQPTSPNPRRVTFDGIPTSESSSASTNSPKRYRQQSSKINAARKEGSDKRKFTDSF</sequence>
<dbReference type="EMBL" id="OU892284">
    <property type="protein sequence ID" value="CAG9772797.1"/>
    <property type="molecule type" value="Genomic_DNA"/>
</dbReference>
<evidence type="ECO:0000256" key="2">
    <source>
        <dbReference type="SAM" id="MobiDB-lite"/>
    </source>
</evidence>
<proteinExistence type="predicted"/>
<reference evidence="3" key="1">
    <citation type="submission" date="2022-01" db="EMBL/GenBank/DDBJ databases">
        <authorList>
            <person name="King R."/>
        </authorList>
    </citation>
    <scope>NUCLEOTIDE SEQUENCE</scope>
</reference>
<feature type="compositionally biased region" description="Polar residues" evidence="2">
    <location>
        <begin position="7"/>
        <end position="22"/>
    </location>
</feature>